<protein>
    <recommendedName>
        <fullName evidence="4">Transmembrane protein</fullName>
    </recommendedName>
</protein>
<feature type="signal peptide" evidence="1">
    <location>
        <begin position="1"/>
        <end position="25"/>
    </location>
</feature>
<gene>
    <name evidence="2" type="ORF">MKW94_010272</name>
</gene>
<comment type="caution">
    <text evidence="2">The sequence shown here is derived from an EMBL/GenBank/DDBJ whole genome shotgun (WGS) entry which is preliminary data.</text>
</comment>
<dbReference type="AlphaFoldDB" id="A0AA41S4D0"/>
<keyword evidence="1" id="KW-0732">Signal</keyword>
<dbReference type="EMBL" id="JAJJMA010082210">
    <property type="protein sequence ID" value="MCL7028675.1"/>
    <property type="molecule type" value="Genomic_DNA"/>
</dbReference>
<evidence type="ECO:0008006" key="4">
    <source>
        <dbReference type="Google" id="ProtNLM"/>
    </source>
</evidence>
<evidence type="ECO:0000313" key="2">
    <source>
        <dbReference type="EMBL" id="MCL7028675.1"/>
    </source>
</evidence>
<sequence length="58" mass="6090">MGKGFNNIAIFAVLLLILSIMICSADAGAGLDFSSTVLKHLRDAVGQLLNEDENSANP</sequence>
<keyword evidence="3" id="KW-1185">Reference proteome</keyword>
<name>A0AA41S4D0_PAPNU</name>
<accession>A0AA41S4D0</accession>
<organism evidence="2 3">
    <name type="scientific">Papaver nudicaule</name>
    <name type="common">Iceland poppy</name>
    <dbReference type="NCBI Taxonomy" id="74823"/>
    <lineage>
        <taxon>Eukaryota</taxon>
        <taxon>Viridiplantae</taxon>
        <taxon>Streptophyta</taxon>
        <taxon>Embryophyta</taxon>
        <taxon>Tracheophyta</taxon>
        <taxon>Spermatophyta</taxon>
        <taxon>Magnoliopsida</taxon>
        <taxon>Ranunculales</taxon>
        <taxon>Papaveraceae</taxon>
        <taxon>Papaveroideae</taxon>
        <taxon>Papaver</taxon>
    </lineage>
</organism>
<proteinExistence type="predicted"/>
<evidence type="ECO:0000256" key="1">
    <source>
        <dbReference type="SAM" id="SignalP"/>
    </source>
</evidence>
<reference evidence="2" key="1">
    <citation type="submission" date="2022-03" db="EMBL/GenBank/DDBJ databases">
        <title>A functionally conserved STORR gene fusion in Papaver species that diverged 16.8 million years ago.</title>
        <authorList>
            <person name="Catania T."/>
        </authorList>
    </citation>
    <scope>NUCLEOTIDE SEQUENCE</scope>
    <source>
        <strain evidence="2">S-191538</strain>
    </source>
</reference>
<dbReference type="Proteomes" id="UP001177140">
    <property type="component" value="Unassembled WGS sequence"/>
</dbReference>
<feature type="chain" id="PRO_5041412740" description="Transmembrane protein" evidence="1">
    <location>
        <begin position="26"/>
        <end position="58"/>
    </location>
</feature>
<evidence type="ECO:0000313" key="3">
    <source>
        <dbReference type="Proteomes" id="UP001177140"/>
    </source>
</evidence>